<evidence type="ECO:0000313" key="7">
    <source>
        <dbReference type="EMBL" id="RJE19154.1"/>
    </source>
</evidence>
<accession>A0A3A2ZIJ5</accession>
<dbReference type="AlphaFoldDB" id="A0A3A2ZIJ5"/>
<keyword evidence="8" id="KW-1185">Reference proteome</keyword>
<comment type="similarity">
    <text evidence="2">Belongs to the AIM9 family.</text>
</comment>
<dbReference type="PANTHER" id="PTHR36091">
    <property type="entry name" value="ALTERED INHERITANCE OF MITOCHONDRIA PROTEIN 9, MITOCHONDRIAL"/>
    <property type="match status" value="1"/>
</dbReference>
<dbReference type="Proteomes" id="UP000266188">
    <property type="component" value="Unassembled WGS sequence"/>
</dbReference>
<dbReference type="OrthoDB" id="2831558at2759"/>
<keyword evidence="5" id="KW-0496">Mitochondrion</keyword>
<evidence type="ECO:0000256" key="5">
    <source>
        <dbReference type="ARBA" id="ARBA00023128"/>
    </source>
</evidence>
<evidence type="ECO:0000256" key="3">
    <source>
        <dbReference type="ARBA" id="ARBA00016197"/>
    </source>
</evidence>
<evidence type="ECO:0000256" key="4">
    <source>
        <dbReference type="ARBA" id="ARBA00022946"/>
    </source>
</evidence>
<dbReference type="InterPro" id="IPR051035">
    <property type="entry name" value="Mito_inheritance_9"/>
</dbReference>
<name>A0A3A2ZIJ5_9EURO</name>
<evidence type="ECO:0000256" key="2">
    <source>
        <dbReference type="ARBA" id="ARBA00005543"/>
    </source>
</evidence>
<gene>
    <name evidence="7" type="ORF">PHISCL_08502</name>
</gene>
<evidence type="ECO:0000256" key="6">
    <source>
        <dbReference type="ARBA" id="ARBA00031849"/>
    </source>
</evidence>
<protein>
    <recommendedName>
        <fullName evidence="3">Altered inheritance of mitochondria protein 9, mitochondrial</fullName>
    </recommendedName>
    <alternativeName>
        <fullName evidence="6">Found in mitochondrial proteome protein 29</fullName>
    </alternativeName>
</protein>
<dbReference type="SUPFAM" id="SSF56112">
    <property type="entry name" value="Protein kinase-like (PK-like)"/>
    <property type="match status" value="1"/>
</dbReference>
<dbReference type="EMBL" id="MVGC01000441">
    <property type="protein sequence ID" value="RJE19154.1"/>
    <property type="molecule type" value="Genomic_DNA"/>
</dbReference>
<reference evidence="8" key="1">
    <citation type="submission" date="2017-02" db="EMBL/GenBank/DDBJ databases">
        <authorList>
            <person name="Tafer H."/>
            <person name="Lopandic K."/>
        </authorList>
    </citation>
    <scope>NUCLEOTIDE SEQUENCE [LARGE SCALE GENOMIC DNA]</scope>
    <source>
        <strain evidence="8">CBS 366.77</strain>
    </source>
</reference>
<keyword evidence="4" id="KW-0809">Transit peptide</keyword>
<dbReference type="GO" id="GO:0005739">
    <property type="term" value="C:mitochondrion"/>
    <property type="evidence" value="ECO:0007669"/>
    <property type="project" value="UniProtKB-SubCell"/>
</dbReference>
<proteinExistence type="inferred from homology"/>
<dbReference type="InterPro" id="IPR011009">
    <property type="entry name" value="Kinase-like_dom_sf"/>
</dbReference>
<dbReference type="GO" id="GO:0016740">
    <property type="term" value="F:transferase activity"/>
    <property type="evidence" value="ECO:0007669"/>
    <property type="project" value="UniProtKB-KW"/>
</dbReference>
<sequence length="436" mass="49563">MAGKRQRSETKLLDCTPDELHKYFAQRWIWNEAQQLRSRYVSFDLNALIQIVEKATGNKTCINISKPPEGNFNKAFLATMKDGSEVVIKIPNPNAGPTHYTTASEVATKQYASENLQLPVPRVPACCSRAAGSALGSEYIVMEKAQGIELGQIWETLTPRDKLSIVKQIGSVTSKLSEAGFSFYGSLYRRQDISESESINIDDKSEVDVHRGPWPNTKSTINALVQRELACVNKFRNFPRDCQQGIFNGPDGYRPTKEAKLSVLQDFLKIYQYILPKDDALNVYKESPELIHAFKYRETLQSELLSLIGSTFDDGEPHVQQLLANLARDDIWKQVVEEDGHGNASVPCPLRYSEEDLNKQNHKYAKWERDVERKAQVLDEIGVYPGWNGAVSPGDYDEVVRRLGIAKERFLERESTTPQERLLWEEVWPFEDKKGE</sequence>
<comment type="subcellular location">
    <subcellularLocation>
        <location evidence="1">Mitochondrion</location>
    </subcellularLocation>
</comment>
<dbReference type="PANTHER" id="PTHR36091:SF1">
    <property type="entry name" value="ALTERED INHERITANCE OF MITOCHONDRIA PROTEIN 9, MITOCHONDRIAL"/>
    <property type="match status" value="1"/>
</dbReference>
<keyword evidence="7" id="KW-0808">Transferase</keyword>
<comment type="caution">
    <text evidence="7">The sequence shown here is derived from an EMBL/GenBank/DDBJ whole genome shotgun (WGS) entry which is preliminary data.</text>
</comment>
<evidence type="ECO:0000256" key="1">
    <source>
        <dbReference type="ARBA" id="ARBA00004173"/>
    </source>
</evidence>
<organism evidence="7 8">
    <name type="scientific">Aspergillus sclerotialis</name>
    <dbReference type="NCBI Taxonomy" id="2070753"/>
    <lineage>
        <taxon>Eukaryota</taxon>
        <taxon>Fungi</taxon>
        <taxon>Dikarya</taxon>
        <taxon>Ascomycota</taxon>
        <taxon>Pezizomycotina</taxon>
        <taxon>Eurotiomycetes</taxon>
        <taxon>Eurotiomycetidae</taxon>
        <taxon>Eurotiales</taxon>
        <taxon>Aspergillaceae</taxon>
        <taxon>Aspergillus</taxon>
        <taxon>Aspergillus subgen. Polypaecilum</taxon>
    </lineage>
</organism>
<evidence type="ECO:0000313" key="8">
    <source>
        <dbReference type="Proteomes" id="UP000266188"/>
    </source>
</evidence>